<dbReference type="InterPro" id="IPR021640">
    <property type="entry name" value="Mediator_Med28"/>
</dbReference>
<evidence type="ECO:0000256" key="5">
    <source>
        <dbReference type="ARBA" id="ARBA00023163"/>
    </source>
</evidence>
<accession>A0A1S3ZJG7</accession>
<reference evidence="8" key="1">
    <citation type="submission" date="2025-08" db="UniProtKB">
        <authorList>
            <consortium name="RefSeq"/>
        </authorList>
    </citation>
    <scope>IDENTIFICATION</scope>
</reference>
<feature type="coiled-coil region" evidence="7">
    <location>
        <begin position="43"/>
        <end position="77"/>
    </location>
</feature>
<organism evidence="8">
    <name type="scientific">Nicotiana tabacum</name>
    <name type="common">Common tobacco</name>
    <dbReference type="NCBI Taxonomy" id="4097"/>
    <lineage>
        <taxon>Eukaryota</taxon>
        <taxon>Viridiplantae</taxon>
        <taxon>Streptophyta</taxon>
        <taxon>Embryophyta</taxon>
        <taxon>Tracheophyta</taxon>
        <taxon>Spermatophyta</taxon>
        <taxon>Magnoliopsida</taxon>
        <taxon>eudicotyledons</taxon>
        <taxon>Gunneridae</taxon>
        <taxon>Pentapetalae</taxon>
        <taxon>asterids</taxon>
        <taxon>lamiids</taxon>
        <taxon>Solanales</taxon>
        <taxon>Solanaceae</taxon>
        <taxon>Nicotianoideae</taxon>
        <taxon>Nicotianeae</taxon>
        <taxon>Nicotiana</taxon>
    </lineage>
</organism>
<dbReference type="GO" id="GO:0006355">
    <property type="term" value="P:regulation of DNA-templated transcription"/>
    <property type="evidence" value="ECO:0007669"/>
    <property type="project" value="InterPro"/>
</dbReference>
<dbReference type="OrthoDB" id="1885414at2759"/>
<protein>
    <submittedName>
        <fullName evidence="8">Mediator of RNA polymerase II transcription subunit 28</fullName>
    </submittedName>
</protein>
<keyword evidence="6" id="KW-0539">Nucleus</keyword>
<evidence type="ECO:0000256" key="1">
    <source>
        <dbReference type="ARBA" id="ARBA00004123"/>
    </source>
</evidence>
<evidence type="ECO:0000256" key="3">
    <source>
        <dbReference type="ARBA" id="ARBA00023015"/>
    </source>
</evidence>
<dbReference type="KEGG" id="nta:107787564"/>
<dbReference type="Pfam" id="PF11594">
    <property type="entry name" value="Med28"/>
    <property type="match status" value="1"/>
</dbReference>
<keyword evidence="5" id="KW-0804">Transcription</keyword>
<dbReference type="RefSeq" id="XP_016464640.1">
    <property type="nucleotide sequence ID" value="XM_016609154.1"/>
</dbReference>
<proteinExistence type="inferred from homology"/>
<dbReference type="OMA" id="MIDVERH"/>
<dbReference type="STRING" id="4097.A0A1S3ZJG7"/>
<dbReference type="PaxDb" id="4097-A0A1S3ZJG7"/>
<name>A0A1S3ZJG7_TOBAC</name>
<evidence type="ECO:0000256" key="7">
    <source>
        <dbReference type="SAM" id="Coils"/>
    </source>
</evidence>
<comment type="subcellular location">
    <subcellularLocation>
        <location evidence="1">Nucleus</location>
    </subcellularLocation>
</comment>
<dbReference type="GO" id="GO:0016592">
    <property type="term" value="C:mediator complex"/>
    <property type="evidence" value="ECO:0000318"/>
    <property type="project" value="GO_Central"/>
</dbReference>
<evidence type="ECO:0000256" key="4">
    <source>
        <dbReference type="ARBA" id="ARBA00023054"/>
    </source>
</evidence>
<dbReference type="InterPro" id="IPR034456">
    <property type="entry name" value="MED28"/>
</dbReference>
<evidence type="ECO:0000313" key="8">
    <source>
        <dbReference type="RefSeq" id="XP_016464640.1"/>
    </source>
</evidence>
<keyword evidence="4 7" id="KW-0175">Coiled coil</keyword>
<evidence type="ECO:0000256" key="6">
    <source>
        <dbReference type="ARBA" id="ARBA00023242"/>
    </source>
</evidence>
<evidence type="ECO:0000256" key="2">
    <source>
        <dbReference type="ARBA" id="ARBA00005571"/>
    </source>
</evidence>
<keyword evidence="3" id="KW-0805">Transcription regulation</keyword>
<gene>
    <name evidence="8" type="primary">LOC107787564</name>
</gene>
<comment type="similarity">
    <text evidence="2">Belongs to the Mediator complex subunit 28 family.</text>
</comment>
<sequence>MNIATYRSCLVDVERHARDFIEAAKKLQLYLIGLQREDLPSKVDMLRKEIVKMEEKLKRKTELITKQERLIQNWKRNTTLSWKGCKLTADL</sequence>
<dbReference type="PANTHER" id="PTHR39117">
    <property type="entry name" value="MEDIATOR OF RNA POLYMERASE II TRANSCRIPTION SUBUNIT 28"/>
    <property type="match status" value="1"/>
</dbReference>
<dbReference type="PANTHER" id="PTHR39117:SF1">
    <property type="entry name" value="MEDIATOR OF RNA POLYMERASE II TRANSCRIPTION SUBUNIT 28"/>
    <property type="match status" value="1"/>
</dbReference>
<dbReference type="AlphaFoldDB" id="A0A1S3ZJG7"/>